<accession>D7CF83</accession>
<dbReference type="AlphaFoldDB" id="D7CF83"/>
<dbReference type="KEGG" id="sbh:SBI_09981"/>
<keyword evidence="2" id="KW-1185">Reference proteome</keyword>
<sequence>MRGRGIFAEVRLVTTAGQRAADGE</sequence>
<dbReference type="Proteomes" id="UP000000377">
    <property type="component" value="Chromosome"/>
</dbReference>
<proteinExistence type="predicted"/>
<name>D7CF83_STRBB</name>
<protein>
    <submittedName>
        <fullName evidence="1">Alpha-xylosidase YicI</fullName>
    </submittedName>
</protein>
<organism evidence="1 2">
    <name type="scientific">Streptomyces bingchenggensis (strain BCW-1)</name>
    <dbReference type="NCBI Taxonomy" id="749414"/>
    <lineage>
        <taxon>Bacteria</taxon>
        <taxon>Bacillati</taxon>
        <taxon>Actinomycetota</taxon>
        <taxon>Actinomycetes</taxon>
        <taxon>Kitasatosporales</taxon>
        <taxon>Streptomycetaceae</taxon>
        <taxon>Streptomyces</taxon>
    </lineage>
</organism>
<reference evidence="1 2" key="1">
    <citation type="journal article" date="2010" name="J. Bacteriol.">
        <title>Genome sequence of the milbemycin-producing bacterium Streptomyces bingchenggensis.</title>
        <authorList>
            <person name="Wang X.J."/>
            <person name="Yan Y.J."/>
            <person name="Zhang B."/>
            <person name="An J."/>
            <person name="Wang J.J."/>
            <person name="Tian J."/>
            <person name="Jiang L."/>
            <person name="Chen Y.H."/>
            <person name="Huang S.X."/>
            <person name="Yin M."/>
            <person name="Zhang J."/>
            <person name="Gao A.L."/>
            <person name="Liu C.X."/>
            <person name="Zhu Z.X."/>
            <person name="Xiang W.S."/>
        </authorList>
    </citation>
    <scope>NUCLEOTIDE SEQUENCE [LARGE SCALE GENOMIC DNA]</scope>
    <source>
        <strain evidence="1 2">BCW-1</strain>
    </source>
</reference>
<evidence type="ECO:0000313" key="1">
    <source>
        <dbReference type="EMBL" id="ADI13099.1"/>
    </source>
</evidence>
<dbReference type="HOGENOM" id="CLU_3421215_0_0_11"/>
<evidence type="ECO:0000313" key="2">
    <source>
        <dbReference type="Proteomes" id="UP000000377"/>
    </source>
</evidence>
<gene>
    <name evidence="1" type="ordered locus">SBI_09981</name>
</gene>
<dbReference type="EMBL" id="CP002047">
    <property type="protein sequence ID" value="ADI13099.1"/>
    <property type="molecule type" value="Genomic_DNA"/>
</dbReference>